<accession>A0A347WKN7</accession>
<dbReference type="InterPro" id="IPR006035">
    <property type="entry name" value="Ureohydrolase"/>
</dbReference>
<feature type="binding site" evidence="3">
    <location>
        <position position="251"/>
    </location>
    <ligand>
        <name>Mn(2+)</name>
        <dbReference type="ChEBI" id="CHEBI:29035"/>
        <label>1</label>
    </ligand>
</feature>
<dbReference type="OrthoDB" id="9788689at2"/>
<dbReference type="PANTHER" id="PTHR11358:SF26">
    <property type="entry name" value="GUANIDINO ACID HYDROLASE, MITOCHONDRIAL"/>
    <property type="match status" value="1"/>
</dbReference>
<name>A0A347WKN7_9LACT</name>
<dbReference type="GO" id="GO:0033389">
    <property type="term" value="P:putrescine biosynthetic process from arginine, via agmatine"/>
    <property type="evidence" value="ECO:0007669"/>
    <property type="project" value="TreeGrafter"/>
</dbReference>
<dbReference type="RefSeq" id="WP_118990547.1">
    <property type="nucleotide sequence ID" value="NZ_CP023434.1"/>
</dbReference>
<proteinExistence type="inferred from homology"/>
<dbReference type="Gene3D" id="3.40.800.10">
    <property type="entry name" value="Ureohydrolase domain"/>
    <property type="match status" value="1"/>
</dbReference>
<feature type="binding site" evidence="3">
    <location>
        <position position="158"/>
    </location>
    <ligand>
        <name>Mn(2+)</name>
        <dbReference type="ChEBI" id="CHEBI:29035"/>
        <label>1</label>
    </ligand>
</feature>
<reference evidence="5 6" key="1">
    <citation type="submission" date="2017-09" db="EMBL/GenBank/DDBJ databases">
        <title>Complete genome sequence of Oxytococcus suis strain ZY16052.</title>
        <authorList>
            <person name="Li F."/>
        </authorList>
    </citation>
    <scope>NUCLEOTIDE SEQUENCE [LARGE SCALE GENOMIC DNA]</scope>
    <source>
        <strain evidence="5 6">ZY16052</strain>
    </source>
</reference>
<evidence type="ECO:0000256" key="4">
    <source>
        <dbReference type="PROSITE-ProRule" id="PRU00742"/>
    </source>
</evidence>
<dbReference type="GO" id="GO:0008783">
    <property type="term" value="F:agmatinase activity"/>
    <property type="evidence" value="ECO:0007669"/>
    <property type="project" value="TreeGrafter"/>
</dbReference>
<dbReference type="CDD" id="cd09990">
    <property type="entry name" value="Agmatinase-like"/>
    <property type="match status" value="1"/>
</dbReference>
<feature type="binding site" evidence="3">
    <location>
        <position position="132"/>
    </location>
    <ligand>
        <name>Mn(2+)</name>
        <dbReference type="ChEBI" id="CHEBI:29035"/>
        <label>1</label>
    </ligand>
</feature>
<dbReference type="EMBL" id="CP023434">
    <property type="protein sequence ID" value="AXY25644.1"/>
    <property type="molecule type" value="Genomic_DNA"/>
</dbReference>
<comment type="cofactor">
    <cofactor evidence="3">
        <name>Mn(2+)</name>
        <dbReference type="ChEBI" id="CHEBI:29035"/>
    </cofactor>
    <text evidence="3">Binds 2 manganese ions per subunit.</text>
</comment>
<keyword evidence="2" id="KW-0378">Hydrolase</keyword>
<keyword evidence="1 3" id="KW-0479">Metal-binding</keyword>
<dbReference type="PIRSF" id="PIRSF036979">
    <property type="entry name" value="Arginase"/>
    <property type="match status" value="1"/>
</dbReference>
<dbReference type="InterPro" id="IPR023696">
    <property type="entry name" value="Ureohydrolase_dom_sf"/>
</dbReference>
<dbReference type="AlphaFoldDB" id="A0A347WKN7"/>
<dbReference type="PANTHER" id="PTHR11358">
    <property type="entry name" value="ARGINASE/AGMATINASE"/>
    <property type="match status" value="1"/>
</dbReference>
<feature type="binding site" evidence="3">
    <location>
        <position position="156"/>
    </location>
    <ligand>
        <name>Mn(2+)</name>
        <dbReference type="ChEBI" id="CHEBI:29035"/>
        <label>1</label>
    </ligand>
</feature>
<evidence type="ECO:0000256" key="3">
    <source>
        <dbReference type="PIRSR" id="PIRSR036979-1"/>
    </source>
</evidence>
<evidence type="ECO:0000256" key="1">
    <source>
        <dbReference type="ARBA" id="ARBA00022723"/>
    </source>
</evidence>
<sequence>MENKPICYVPEREIPEVMSGVPSFLGLPVIKEDADIAKADFVFGGVPWEGVNTYGGFTGCEVSPKRIREASTRYGAYLPEFDIDVFDHFVGADIGDFAMRNGDEEFSFNSMREGIKRILDHDKMPVLFGGDHSISYPLISEFAKKYNGKIGVIHFDAHMDNMEHYGGEKYARCSPFYNLYGDANVDPKNMVHYGIHGPRNNPAGLKTARDAGATVITGLEVKTEGWKESIQRAIDIASDGTDAVYVTVCSDVLDIAFNPAGPPDMMGLSSFELGMALHEVGKQANVRAMDFVELYPGKDPHNTSGHVAAWMTIYLLAGITLRKVEQDNQS</sequence>
<organism evidence="5 6">
    <name type="scientific">Suicoccus acidiformans</name>
    <dbReference type="NCBI Taxonomy" id="2036206"/>
    <lineage>
        <taxon>Bacteria</taxon>
        <taxon>Bacillati</taxon>
        <taxon>Bacillota</taxon>
        <taxon>Bacilli</taxon>
        <taxon>Lactobacillales</taxon>
        <taxon>Aerococcaceae</taxon>
        <taxon>Suicoccus</taxon>
    </lineage>
</organism>
<gene>
    <name evidence="5" type="ORF">CL176_06335</name>
</gene>
<comment type="similarity">
    <text evidence="4">Belongs to the arginase family.</text>
</comment>
<dbReference type="PROSITE" id="PS51409">
    <property type="entry name" value="ARGINASE_2"/>
    <property type="match status" value="1"/>
</dbReference>
<evidence type="ECO:0000256" key="2">
    <source>
        <dbReference type="ARBA" id="ARBA00022801"/>
    </source>
</evidence>
<feature type="binding site" evidence="3">
    <location>
        <position position="160"/>
    </location>
    <ligand>
        <name>Mn(2+)</name>
        <dbReference type="ChEBI" id="CHEBI:29035"/>
        <label>1</label>
    </ligand>
</feature>
<dbReference type="SUPFAM" id="SSF52768">
    <property type="entry name" value="Arginase/deacetylase"/>
    <property type="match status" value="1"/>
</dbReference>
<evidence type="ECO:0000313" key="5">
    <source>
        <dbReference type="EMBL" id="AXY25644.1"/>
    </source>
</evidence>
<keyword evidence="3" id="KW-0464">Manganese</keyword>
<dbReference type="Pfam" id="PF00491">
    <property type="entry name" value="Arginase"/>
    <property type="match status" value="1"/>
</dbReference>
<keyword evidence="6" id="KW-1185">Reference proteome</keyword>
<feature type="binding site" evidence="3">
    <location>
        <position position="249"/>
    </location>
    <ligand>
        <name>Mn(2+)</name>
        <dbReference type="ChEBI" id="CHEBI:29035"/>
        <label>1</label>
    </ligand>
</feature>
<dbReference type="GO" id="GO:0046872">
    <property type="term" value="F:metal ion binding"/>
    <property type="evidence" value="ECO:0007669"/>
    <property type="project" value="UniProtKB-KW"/>
</dbReference>
<protein>
    <submittedName>
        <fullName evidence="5">Arginase</fullName>
    </submittedName>
</protein>
<dbReference type="KEGG" id="abae:CL176_06335"/>
<evidence type="ECO:0000313" key="6">
    <source>
        <dbReference type="Proteomes" id="UP000263232"/>
    </source>
</evidence>
<dbReference type="Proteomes" id="UP000263232">
    <property type="component" value="Chromosome"/>
</dbReference>